<dbReference type="CDD" id="cd00077">
    <property type="entry name" value="HDc"/>
    <property type="match status" value="1"/>
</dbReference>
<evidence type="ECO:0000256" key="1">
    <source>
        <dbReference type="SAM" id="MobiDB-lite"/>
    </source>
</evidence>
<dbReference type="PANTHER" id="PTHR36442">
    <property type="entry name" value="CYCLIC-DI-AMP PHOSPHODIESTERASE PGPH"/>
    <property type="match status" value="1"/>
</dbReference>
<keyword evidence="5" id="KW-1185">Reference proteome</keyword>
<dbReference type="NCBIfam" id="TIGR00277">
    <property type="entry name" value="HDIG"/>
    <property type="match status" value="1"/>
</dbReference>
<feature type="transmembrane region" description="Helical" evidence="2">
    <location>
        <begin position="188"/>
        <end position="208"/>
    </location>
</feature>
<keyword evidence="2" id="KW-0812">Transmembrane</keyword>
<dbReference type="EMBL" id="JBHUJB010000009">
    <property type="protein sequence ID" value="MFD2157588.1"/>
    <property type="molecule type" value="Genomic_DNA"/>
</dbReference>
<dbReference type="RefSeq" id="WP_377177281.1">
    <property type="nucleotide sequence ID" value="NZ_JBHUJB010000009.1"/>
</dbReference>
<feature type="compositionally biased region" description="Basic and acidic residues" evidence="1">
    <location>
        <begin position="498"/>
        <end position="508"/>
    </location>
</feature>
<name>A0ABW4Z6H7_9BACT</name>
<dbReference type="Gene3D" id="1.10.3210.10">
    <property type="entry name" value="Hypothetical protein af1432"/>
    <property type="match status" value="1"/>
</dbReference>
<protein>
    <submittedName>
        <fullName evidence="4">HD family phosphohydrolase</fullName>
    </submittedName>
</protein>
<feature type="transmembrane region" description="Helical" evidence="2">
    <location>
        <begin position="85"/>
        <end position="107"/>
    </location>
</feature>
<accession>A0ABW4Z6H7</accession>
<dbReference type="InterPro" id="IPR003607">
    <property type="entry name" value="HD/PDEase_dom"/>
</dbReference>
<feature type="region of interest" description="Disordered" evidence="1">
    <location>
        <begin position="498"/>
        <end position="543"/>
    </location>
</feature>
<dbReference type="InterPro" id="IPR006675">
    <property type="entry name" value="HDIG_dom"/>
</dbReference>
<feature type="transmembrane region" description="Helical" evidence="2">
    <location>
        <begin position="159"/>
        <end position="176"/>
    </location>
</feature>
<feature type="domain" description="HD/PDEase" evidence="3">
    <location>
        <begin position="272"/>
        <end position="443"/>
    </location>
</feature>
<keyword evidence="2" id="KW-0472">Membrane</keyword>
<feature type="compositionally biased region" description="Polar residues" evidence="1">
    <location>
        <begin position="530"/>
        <end position="543"/>
    </location>
</feature>
<comment type="caution">
    <text evidence="4">The sequence shown here is derived from an EMBL/GenBank/DDBJ whole genome shotgun (WGS) entry which is preliminary data.</text>
</comment>
<dbReference type="Proteomes" id="UP001597389">
    <property type="component" value="Unassembled WGS sequence"/>
</dbReference>
<feature type="transmembrane region" description="Helical" evidence="2">
    <location>
        <begin position="56"/>
        <end position="73"/>
    </location>
</feature>
<dbReference type="InterPro" id="IPR011621">
    <property type="entry name" value="Metal-dep_PHydrolase_7TM_intra"/>
</dbReference>
<dbReference type="SMART" id="SM00471">
    <property type="entry name" value="HDc"/>
    <property type="match status" value="1"/>
</dbReference>
<dbReference type="Pfam" id="PF01966">
    <property type="entry name" value="HD"/>
    <property type="match status" value="1"/>
</dbReference>
<feature type="transmembrane region" description="Helical" evidence="2">
    <location>
        <begin position="23"/>
        <end position="44"/>
    </location>
</feature>
<reference evidence="5" key="1">
    <citation type="journal article" date="2019" name="Int. J. Syst. Evol. Microbiol.">
        <title>The Global Catalogue of Microorganisms (GCM) 10K type strain sequencing project: providing services to taxonomists for standard genome sequencing and annotation.</title>
        <authorList>
            <consortium name="The Broad Institute Genomics Platform"/>
            <consortium name="The Broad Institute Genome Sequencing Center for Infectious Disease"/>
            <person name="Wu L."/>
            <person name="Ma J."/>
        </authorList>
    </citation>
    <scope>NUCLEOTIDE SEQUENCE [LARGE SCALE GENOMIC DNA]</scope>
    <source>
        <strain evidence="5">CCUG 57942</strain>
    </source>
</reference>
<feature type="compositionally biased region" description="Basic and acidic residues" evidence="1">
    <location>
        <begin position="517"/>
        <end position="526"/>
    </location>
</feature>
<gene>
    <name evidence="4" type="ORF">ACFSW8_01605</name>
</gene>
<dbReference type="SUPFAM" id="SSF109604">
    <property type="entry name" value="HD-domain/PDEase-like"/>
    <property type="match status" value="1"/>
</dbReference>
<feature type="transmembrane region" description="Helical" evidence="2">
    <location>
        <begin position="228"/>
        <end position="249"/>
    </location>
</feature>
<dbReference type="PANTHER" id="PTHR36442:SF1">
    <property type="entry name" value="CYCLIC-DI-AMP PHOSPHODIESTERASE PGPH"/>
    <property type="match status" value="1"/>
</dbReference>
<evidence type="ECO:0000313" key="4">
    <source>
        <dbReference type="EMBL" id="MFD2157588.1"/>
    </source>
</evidence>
<dbReference type="InterPro" id="IPR052722">
    <property type="entry name" value="PgpH_phosphodiesterase"/>
</dbReference>
<dbReference type="InterPro" id="IPR006674">
    <property type="entry name" value="HD_domain"/>
</dbReference>
<dbReference type="Pfam" id="PF07698">
    <property type="entry name" value="7TM-7TMR_HD"/>
    <property type="match status" value="1"/>
</dbReference>
<keyword evidence="2" id="KW-1133">Transmembrane helix</keyword>
<proteinExistence type="predicted"/>
<feature type="transmembrane region" description="Helical" evidence="2">
    <location>
        <begin position="113"/>
        <end position="129"/>
    </location>
</feature>
<evidence type="ECO:0000256" key="2">
    <source>
        <dbReference type="SAM" id="Phobius"/>
    </source>
</evidence>
<evidence type="ECO:0000259" key="3">
    <source>
        <dbReference type="SMART" id="SM00471"/>
    </source>
</evidence>
<sequence length="543" mass="59862">MSSGKKRRTQGERAVVGSIDRSLFFRIFLYLLFVISSSLFVYAAGNAEARLIPTETAVFVNVLMASGLIALFDMQHLHRVRNGRVALVFGSILLHLALIYFISMMVGGMTQDSSYVLLLMPYAFAPLVNSVLLGRLSGMFTTYVVTMLGSLLAPSVVGMQYMVLSLITGLAVVILTKRVRRRGALLRAGFYAGLVVLLVGVSFELILLPEDAGLFQAMVKKMLGAVGVSLLIAMVVSGILPALESFFGITTDISWLEMSDLNHKLLRQMQLEAPGTFHHSLIVASLAEAAAEEVGANATMCRVCSYFHDIGKMKKPTYFIENQGEENPHDALTPSMSALVIIAHVKDGVDLAIKHKLNPMIVDVIREHHGDSLVYYFYHKAREARREAEKKAGKGLENVEDLPDVNEENFRYAGPRPRTPESGIISLADCVESASRTLTKPTPAKIGALVDDIVSKRIAEGQMDDCGLTLKDLKKIRESFAKTLRSMLHSRIDYPREEDRKTDAELRMAGRPSSLQRKVETPLEKRKSGKQTVKQTVKSAKSA</sequence>
<evidence type="ECO:0000313" key="5">
    <source>
        <dbReference type="Proteomes" id="UP001597389"/>
    </source>
</evidence>
<organism evidence="4 5">
    <name type="scientific">Rubritalea tangerina</name>
    <dbReference type="NCBI Taxonomy" id="430798"/>
    <lineage>
        <taxon>Bacteria</taxon>
        <taxon>Pseudomonadati</taxon>
        <taxon>Verrucomicrobiota</taxon>
        <taxon>Verrucomicrobiia</taxon>
        <taxon>Verrucomicrobiales</taxon>
        <taxon>Rubritaleaceae</taxon>
        <taxon>Rubritalea</taxon>
    </lineage>
</organism>